<reference evidence="1" key="1">
    <citation type="journal article" date="2014" name="PLoS ONE">
        <title>Transcriptome-Based Identification of ABC Transporters in the Western Tarnished Plant Bug Lygus hesperus.</title>
        <authorList>
            <person name="Hull J.J."/>
            <person name="Chaney K."/>
            <person name="Geib S.M."/>
            <person name="Fabrick J.A."/>
            <person name="Brent C.S."/>
            <person name="Walsh D."/>
            <person name="Lavine L.C."/>
        </authorList>
    </citation>
    <scope>NUCLEOTIDE SEQUENCE</scope>
</reference>
<dbReference type="EMBL" id="GBHO01008228">
    <property type="protein sequence ID" value="JAG35376.1"/>
    <property type="molecule type" value="Transcribed_RNA"/>
</dbReference>
<keyword evidence="1" id="KW-0813">Transport</keyword>
<proteinExistence type="predicted"/>
<keyword evidence="1" id="KW-0406">Ion transport</keyword>
<organism evidence="1">
    <name type="scientific">Lygus hesperus</name>
    <name type="common">Western plant bug</name>
    <dbReference type="NCBI Taxonomy" id="30085"/>
    <lineage>
        <taxon>Eukaryota</taxon>
        <taxon>Metazoa</taxon>
        <taxon>Ecdysozoa</taxon>
        <taxon>Arthropoda</taxon>
        <taxon>Hexapoda</taxon>
        <taxon>Insecta</taxon>
        <taxon>Pterygota</taxon>
        <taxon>Neoptera</taxon>
        <taxon>Paraneoptera</taxon>
        <taxon>Hemiptera</taxon>
        <taxon>Heteroptera</taxon>
        <taxon>Panheteroptera</taxon>
        <taxon>Cimicomorpha</taxon>
        <taxon>Miridae</taxon>
        <taxon>Mirini</taxon>
        <taxon>Lygus</taxon>
    </lineage>
</organism>
<keyword evidence="1" id="KW-0407">Ion channel</keyword>
<sequence length="108" mass="12155">MNTLLNKIQKASAVVELKSVEDLELHTPYIITKMGRVPTKYGSTVQVHLQELTNGQVIAGEDSFRVYLPARISEAISEEDVENYNASEIIYTMTYRGKVGKAFLIDFN</sequence>
<protein>
    <submittedName>
        <fullName evidence="1">Sodium channel protein type 9 subunit alpha</fullName>
    </submittedName>
</protein>
<gene>
    <name evidence="1" type="primary">SCN9A</name>
    <name evidence="1" type="ORF">CM83_2873</name>
</gene>
<reference evidence="1" key="2">
    <citation type="submission" date="2014-07" db="EMBL/GenBank/DDBJ databases">
        <authorList>
            <person name="Hull J."/>
        </authorList>
    </citation>
    <scope>NUCLEOTIDE SEQUENCE</scope>
</reference>
<accession>A0A0A9YUT7</accession>
<dbReference type="AlphaFoldDB" id="A0A0A9YUT7"/>
<name>A0A0A9YUT7_LYGHE</name>
<evidence type="ECO:0000313" key="1">
    <source>
        <dbReference type="EMBL" id="JAG35376.1"/>
    </source>
</evidence>
<dbReference type="GO" id="GO:0034220">
    <property type="term" value="P:monoatomic ion transmembrane transport"/>
    <property type="evidence" value="ECO:0007669"/>
    <property type="project" value="UniProtKB-KW"/>
</dbReference>